<accession>A0A9P6ACT7</accession>
<gene>
    <name evidence="1" type="ORF">BS47DRAFT_1370180</name>
</gene>
<dbReference type="Proteomes" id="UP000886523">
    <property type="component" value="Unassembled WGS sequence"/>
</dbReference>
<dbReference type="EMBL" id="MU129963">
    <property type="protein sequence ID" value="KAF9502561.1"/>
    <property type="molecule type" value="Genomic_DNA"/>
</dbReference>
<proteinExistence type="predicted"/>
<sequence length="205" mass="23026">SAKHEKRDKEITTANQVERLIKEAMSPSNLINAPGRNRAQWKQYAVFTQGKSTSLLWVIAPFRPFPREAGYEPTLYPSPHPVGWHSRSGSYGLPWRGWYRKCNVIIIFLKGGFSTLNEIVQGVKQVKRRRVRAIASEKDHILNVDQGGIVTYNGNTLCETPAHLDLRGSHIFINACTHPFGSYFDRSALSAGTFAPYRDSIVASP</sequence>
<name>A0A9P6ACT7_9AGAM</name>
<feature type="non-terminal residue" evidence="1">
    <location>
        <position position="1"/>
    </location>
</feature>
<keyword evidence="2" id="KW-1185">Reference proteome</keyword>
<protein>
    <submittedName>
        <fullName evidence="1">Uncharacterized protein</fullName>
    </submittedName>
</protein>
<comment type="caution">
    <text evidence="1">The sequence shown here is derived from an EMBL/GenBank/DDBJ whole genome shotgun (WGS) entry which is preliminary data.</text>
</comment>
<dbReference type="AlphaFoldDB" id="A0A9P6ACT7"/>
<reference evidence="1" key="1">
    <citation type="journal article" date="2020" name="Nat. Commun.">
        <title>Large-scale genome sequencing of mycorrhizal fungi provides insights into the early evolution of symbiotic traits.</title>
        <authorList>
            <person name="Miyauchi S."/>
            <person name="Kiss E."/>
            <person name="Kuo A."/>
            <person name="Drula E."/>
            <person name="Kohler A."/>
            <person name="Sanchez-Garcia M."/>
            <person name="Morin E."/>
            <person name="Andreopoulos B."/>
            <person name="Barry K.W."/>
            <person name="Bonito G."/>
            <person name="Buee M."/>
            <person name="Carver A."/>
            <person name="Chen C."/>
            <person name="Cichocki N."/>
            <person name="Clum A."/>
            <person name="Culley D."/>
            <person name="Crous P.W."/>
            <person name="Fauchery L."/>
            <person name="Girlanda M."/>
            <person name="Hayes R.D."/>
            <person name="Keri Z."/>
            <person name="LaButti K."/>
            <person name="Lipzen A."/>
            <person name="Lombard V."/>
            <person name="Magnuson J."/>
            <person name="Maillard F."/>
            <person name="Murat C."/>
            <person name="Nolan M."/>
            <person name="Ohm R.A."/>
            <person name="Pangilinan J."/>
            <person name="Pereira M.F."/>
            <person name="Perotto S."/>
            <person name="Peter M."/>
            <person name="Pfister S."/>
            <person name="Riley R."/>
            <person name="Sitrit Y."/>
            <person name="Stielow J.B."/>
            <person name="Szollosi G."/>
            <person name="Zifcakova L."/>
            <person name="Stursova M."/>
            <person name="Spatafora J.W."/>
            <person name="Tedersoo L."/>
            <person name="Vaario L.M."/>
            <person name="Yamada A."/>
            <person name="Yan M."/>
            <person name="Wang P."/>
            <person name="Xu J."/>
            <person name="Bruns T."/>
            <person name="Baldrian P."/>
            <person name="Vilgalys R."/>
            <person name="Dunand C."/>
            <person name="Henrissat B."/>
            <person name="Grigoriev I.V."/>
            <person name="Hibbett D."/>
            <person name="Nagy L.G."/>
            <person name="Martin F.M."/>
        </authorList>
    </citation>
    <scope>NUCLEOTIDE SEQUENCE</scope>
    <source>
        <strain evidence="1">UP504</strain>
    </source>
</reference>
<feature type="non-terminal residue" evidence="1">
    <location>
        <position position="205"/>
    </location>
</feature>
<organism evidence="1 2">
    <name type="scientific">Hydnum rufescens UP504</name>
    <dbReference type="NCBI Taxonomy" id="1448309"/>
    <lineage>
        <taxon>Eukaryota</taxon>
        <taxon>Fungi</taxon>
        <taxon>Dikarya</taxon>
        <taxon>Basidiomycota</taxon>
        <taxon>Agaricomycotina</taxon>
        <taxon>Agaricomycetes</taxon>
        <taxon>Cantharellales</taxon>
        <taxon>Hydnaceae</taxon>
        <taxon>Hydnum</taxon>
    </lineage>
</organism>
<evidence type="ECO:0000313" key="1">
    <source>
        <dbReference type="EMBL" id="KAF9502561.1"/>
    </source>
</evidence>
<evidence type="ECO:0000313" key="2">
    <source>
        <dbReference type="Proteomes" id="UP000886523"/>
    </source>
</evidence>